<dbReference type="InterPro" id="IPR027417">
    <property type="entry name" value="P-loop_NTPase"/>
</dbReference>
<dbReference type="STRING" id="471852.Tcur_0245"/>
<protein>
    <recommendedName>
        <fullName evidence="3">P-loop ATPase</fullName>
    </recommendedName>
</protein>
<organism evidence="1 2">
    <name type="scientific">Thermomonospora curvata (strain ATCC 19995 / DSM 43183 / JCM 3096 / KCTC 9072 / NBRC 15933 / NCIMB 10081 / Henssen B9)</name>
    <dbReference type="NCBI Taxonomy" id="471852"/>
    <lineage>
        <taxon>Bacteria</taxon>
        <taxon>Bacillati</taxon>
        <taxon>Actinomycetota</taxon>
        <taxon>Actinomycetes</taxon>
        <taxon>Streptosporangiales</taxon>
        <taxon>Thermomonosporaceae</taxon>
        <taxon>Thermomonospora</taxon>
    </lineage>
</organism>
<evidence type="ECO:0000313" key="2">
    <source>
        <dbReference type="Proteomes" id="UP000001918"/>
    </source>
</evidence>
<dbReference type="Pfam" id="PF13671">
    <property type="entry name" value="AAA_33"/>
    <property type="match status" value="1"/>
</dbReference>
<dbReference type="HOGENOM" id="CLU_918048_0_0_11"/>
<dbReference type="EMBL" id="CP001738">
    <property type="protein sequence ID" value="ACY95850.1"/>
    <property type="molecule type" value="Genomic_DNA"/>
</dbReference>
<dbReference type="eggNOG" id="COG0237">
    <property type="taxonomic scope" value="Bacteria"/>
</dbReference>
<dbReference type="KEGG" id="tcu:Tcur_0245"/>
<dbReference type="Gene3D" id="3.40.50.300">
    <property type="entry name" value="P-loop containing nucleotide triphosphate hydrolases"/>
    <property type="match status" value="1"/>
</dbReference>
<sequence length="346" mass="38443">MMPPTKHRRPGWDPAKLRERREAHGLTLEAASEKLRQVARRSGLRVAANFHTLWGHETGVVYPGPHYRRAYCLMYEATEPELGFRLPLPDEQTLDLSALVGSLADPATTGQAASAIAKGLDQVSEHVRSDGLAVAETLKARIVNGWRGRALARSLGTTTLVLVGGYAGSGKTEFARFLGDVSGWAILDKDSLTGRMTERLLISLGGDPHDRHSETYLKEVRPLEYECLMDAANDNIERGISTILSAPFIAEFRDEAWLAGLTNRCRAKGVDVVAIWVRCDAESMREYIEFRDAPRDAWKLAHWDEYVSTLDTENSPPGVHLRVDNRMGAAISVADRMRETLRRLLG</sequence>
<dbReference type="Proteomes" id="UP000001918">
    <property type="component" value="Chromosome"/>
</dbReference>
<dbReference type="SUPFAM" id="SSF52540">
    <property type="entry name" value="P-loop containing nucleoside triphosphate hydrolases"/>
    <property type="match status" value="1"/>
</dbReference>
<accession>D1A1C8</accession>
<gene>
    <name evidence="1" type="ordered locus">Tcur_0245</name>
</gene>
<reference evidence="1 2" key="1">
    <citation type="journal article" date="2011" name="Stand. Genomic Sci.">
        <title>Complete genome sequence of Thermomonospora curvata type strain (B9).</title>
        <authorList>
            <person name="Chertkov O."/>
            <person name="Sikorski J."/>
            <person name="Nolan M."/>
            <person name="Lapidus A."/>
            <person name="Lucas S."/>
            <person name="Del Rio T.G."/>
            <person name="Tice H."/>
            <person name="Cheng J.F."/>
            <person name="Goodwin L."/>
            <person name="Pitluck S."/>
            <person name="Liolios K."/>
            <person name="Ivanova N."/>
            <person name="Mavromatis K."/>
            <person name="Mikhailova N."/>
            <person name="Ovchinnikova G."/>
            <person name="Pati A."/>
            <person name="Chen A."/>
            <person name="Palaniappan K."/>
            <person name="Djao O.D."/>
            <person name="Land M."/>
            <person name="Hauser L."/>
            <person name="Chang Y.J."/>
            <person name="Jeffries C.D."/>
            <person name="Brettin T."/>
            <person name="Han C."/>
            <person name="Detter J.C."/>
            <person name="Rohde M."/>
            <person name="Goker M."/>
            <person name="Woyke T."/>
            <person name="Bristow J."/>
            <person name="Eisen J.A."/>
            <person name="Markowitz V."/>
            <person name="Hugenholtz P."/>
            <person name="Klenk H.P."/>
            <person name="Kyrpides N.C."/>
        </authorList>
    </citation>
    <scope>NUCLEOTIDE SEQUENCE [LARGE SCALE GENOMIC DNA]</scope>
    <source>
        <strain evidence="2">ATCC 19995 / DSM 43183 / JCM 3096 / KCTC 9072 / NBRC 15933 / NCIMB 10081 / Henssen B9</strain>
    </source>
</reference>
<proteinExistence type="predicted"/>
<evidence type="ECO:0008006" key="3">
    <source>
        <dbReference type="Google" id="ProtNLM"/>
    </source>
</evidence>
<dbReference type="AlphaFoldDB" id="D1A1C8"/>
<name>D1A1C8_THECD</name>
<dbReference type="RefSeq" id="WP_012850634.1">
    <property type="nucleotide sequence ID" value="NC_013510.1"/>
</dbReference>
<evidence type="ECO:0000313" key="1">
    <source>
        <dbReference type="EMBL" id="ACY95850.1"/>
    </source>
</evidence>
<keyword evidence="2" id="KW-1185">Reference proteome</keyword>